<organism evidence="1">
    <name type="scientific">marine sediment metagenome</name>
    <dbReference type="NCBI Taxonomy" id="412755"/>
    <lineage>
        <taxon>unclassified sequences</taxon>
        <taxon>metagenomes</taxon>
        <taxon>ecological metagenomes</taxon>
    </lineage>
</organism>
<sequence>MKTHTHNPNTCPWCGKQVTRPLLDLEAGAGLDFICEECGDLIRFCGVDCWRRAYIALFKAEGLTGKQARQKLMDYW</sequence>
<comment type="caution">
    <text evidence="1">The sequence shown here is derived from an EMBL/GenBank/DDBJ whole genome shotgun (WGS) entry which is preliminary data.</text>
</comment>
<evidence type="ECO:0000313" key="1">
    <source>
        <dbReference type="EMBL" id="GAI68634.1"/>
    </source>
</evidence>
<gene>
    <name evidence="1" type="ORF">S12H4_02827</name>
</gene>
<proteinExistence type="predicted"/>
<dbReference type="AlphaFoldDB" id="X1SLH5"/>
<dbReference type="EMBL" id="BARW01000735">
    <property type="protein sequence ID" value="GAI68634.1"/>
    <property type="molecule type" value="Genomic_DNA"/>
</dbReference>
<protein>
    <submittedName>
        <fullName evidence="1">Uncharacterized protein</fullName>
    </submittedName>
</protein>
<name>X1SLH5_9ZZZZ</name>
<accession>X1SLH5</accession>
<reference evidence="1" key="1">
    <citation type="journal article" date="2014" name="Front. Microbiol.">
        <title>High frequency of phylogenetically diverse reductive dehalogenase-homologous genes in deep subseafloor sedimentary metagenomes.</title>
        <authorList>
            <person name="Kawai M."/>
            <person name="Futagami T."/>
            <person name="Toyoda A."/>
            <person name="Takaki Y."/>
            <person name="Nishi S."/>
            <person name="Hori S."/>
            <person name="Arai W."/>
            <person name="Tsubouchi T."/>
            <person name="Morono Y."/>
            <person name="Uchiyama I."/>
            <person name="Ito T."/>
            <person name="Fujiyama A."/>
            <person name="Inagaki F."/>
            <person name="Takami H."/>
        </authorList>
    </citation>
    <scope>NUCLEOTIDE SEQUENCE</scope>
    <source>
        <strain evidence="1">Expedition CK06-06</strain>
    </source>
</reference>